<evidence type="ECO:0000313" key="2">
    <source>
        <dbReference type="EMBL" id="PPR94776.1"/>
    </source>
</evidence>
<feature type="compositionally biased region" description="Basic and acidic residues" evidence="1">
    <location>
        <begin position="40"/>
        <end position="50"/>
    </location>
</feature>
<feature type="region of interest" description="Disordered" evidence="1">
    <location>
        <begin position="40"/>
        <end position="86"/>
    </location>
</feature>
<accession>A0A2P5WUL4</accession>
<sequence>MQLLDDDNLGTMMEIWWSTGSENPQPVELFSELAGLEPIKKADAGERTNNGEDSDQDIEDFSDPVVDEVPDDIGDEGLEKIEDTHGPLFSNPSRGIVLQNEPRGDMLNVDLDVAHASKFPECADIVPAHRLASNW</sequence>
<proteinExistence type="predicted"/>
<evidence type="ECO:0000313" key="3">
    <source>
        <dbReference type="Proteomes" id="UP000239757"/>
    </source>
</evidence>
<name>A0A2P5WUL4_GOSBA</name>
<evidence type="ECO:0000256" key="1">
    <source>
        <dbReference type="SAM" id="MobiDB-lite"/>
    </source>
</evidence>
<dbReference type="AlphaFoldDB" id="A0A2P5WUL4"/>
<dbReference type="EMBL" id="KZ666441">
    <property type="protein sequence ID" value="PPR94776.1"/>
    <property type="molecule type" value="Genomic_DNA"/>
</dbReference>
<reference evidence="2 3" key="1">
    <citation type="submission" date="2015-01" db="EMBL/GenBank/DDBJ databases">
        <title>Genome of allotetraploid Gossypium barbadense reveals genomic plasticity and fiber elongation in cotton evolution.</title>
        <authorList>
            <person name="Chen X."/>
            <person name="Liu X."/>
            <person name="Zhao B."/>
            <person name="Zheng H."/>
            <person name="Hu Y."/>
            <person name="Lu G."/>
            <person name="Yang C."/>
            <person name="Chen J."/>
            <person name="Shan C."/>
            <person name="Zhang L."/>
            <person name="Zhou Y."/>
            <person name="Wang L."/>
            <person name="Guo W."/>
            <person name="Bai Y."/>
            <person name="Ruan J."/>
            <person name="Shangguan X."/>
            <person name="Mao Y."/>
            <person name="Jiang J."/>
            <person name="Zhu Y."/>
            <person name="Lei J."/>
            <person name="Kang H."/>
            <person name="Chen S."/>
            <person name="He X."/>
            <person name="Wang R."/>
            <person name="Wang Y."/>
            <person name="Chen J."/>
            <person name="Wang L."/>
            <person name="Yu S."/>
            <person name="Wang B."/>
            <person name="Wei J."/>
            <person name="Song S."/>
            <person name="Lu X."/>
            <person name="Gao Z."/>
            <person name="Gu W."/>
            <person name="Deng X."/>
            <person name="Ma D."/>
            <person name="Wang S."/>
            <person name="Liang W."/>
            <person name="Fang L."/>
            <person name="Cai C."/>
            <person name="Zhu X."/>
            <person name="Zhou B."/>
            <person name="Zhang Y."/>
            <person name="Chen Z."/>
            <person name="Xu S."/>
            <person name="Zhu R."/>
            <person name="Wang S."/>
            <person name="Zhang T."/>
            <person name="Zhao G."/>
        </authorList>
    </citation>
    <scope>NUCLEOTIDE SEQUENCE [LARGE SCALE GENOMIC DNA]</scope>
    <source>
        <strain evidence="3">cv. Xinhai21</strain>
        <tissue evidence="2">Leaf</tissue>
    </source>
</reference>
<protein>
    <submittedName>
        <fullName evidence="2">Uncharacterized protein</fullName>
    </submittedName>
</protein>
<gene>
    <name evidence="2" type="ORF">GOBAR_AA25893</name>
</gene>
<feature type="compositionally biased region" description="Acidic residues" evidence="1">
    <location>
        <begin position="52"/>
        <end position="76"/>
    </location>
</feature>
<dbReference type="Proteomes" id="UP000239757">
    <property type="component" value="Unassembled WGS sequence"/>
</dbReference>
<organism evidence="2 3">
    <name type="scientific">Gossypium barbadense</name>
    <name type="common">Sea Island cotton</name>
    <name type="synonym">Hibiscus barbadensis</name>
    <dbReference type="NCBI Taxonomy" id="3634"/>
    <lineage>
        <taxon>Eukaryota</taxon>
        <taxon>Viridiplantae</taxon>
        <taxon>Streptophyta</taxon>
        <taxon>Embryophyta</taxon>
        <taxon>Tracheophyta</taxon>
        <taxon>Spermatophyta</taxon>
        <taxon>Magnoliopsida</taxon>
        <taxon>eudicotyledons</taxon>
        <taxon>Gunneridae</taxon>
        <taxon>Pentapetalae</taxon>
        <taxon>rosids</taxon>
        <taxon>malvids</taxon>
        <taxon>Malvales</taxon>
        <taxon>Malvaceae</taxon>
        <taxon>Malvoideae</taxon>
        <taxon>Gossypium</taxon>
    </lineage>
</organism>